<dbReference type="Proteomes" id="UP000186601">
    <property type="component" value="Unassembled WGS sequence"/>
</dbReference>
<comment type="caution">
    <text evidence="1">The sequence shown here is derived from an EMBL/GenBank/DDBJ whole genome shotgun (WGS) entry which is preliminary data.</text>
</comment>
<accession>A0A2R6PNL8</accession>
<name>A0A2R6PNL8_9APHY</name>
<sequence length="62" mass="7536">MLVVDALYRQQQQQLRSTPDNRLQDDLREPDEYICTLQQWLDNAKDNMAEMRRDNQRLRDNA</sequence>
<protein>
    <submittedName>
        <fullName evidence="1">Uncharacterized protein</fullName>
    </submittedName>
</protein>
<dbReference type="EMBL" id="MLYV02000449">
    <property type="protein sequence ID" value="PSR94471.1"/>
    <property type="molecule type" value="Genomic_DNA"/>
</dbReference>
<gene>
    <name evidence="1" type="ORF">PHLCEN_2v4447</name>
</gene>
<organism evidence="1 2">
    <name type="scientific">Hermanssonia centrifuga</name>
    <dbReference type="NCBI Taxonomy" id="98765"/>
    <lineage>
        <taxon>Eukaryota</taxon>
        <taxon>Fungi</taxon>
        <taxon>Dikarya</taxon>
        <taxon>Basidiomycota</taxon>
        <taxon>Agaricomycotina</taxon>
        <taxon>Agaricomycetes</taxon>
        <taxon>Polyporales</taxon>
        <taxon>Meruliaceae</taxon>
        <taxon>Hermanssonia</taxon>
    </lineage>
</organism>
<reference evidence="1 2" key="1">
    <citation type="submission" date="2018-02" db="EMBL/GenBank/DDBJ databases">
        <title>Genome sequence of the basidiomycete white-rot fungus Phlebia centrifuga.</title>
        <authorList>
            <person name="Granchi Z."/>
            <person name="Peng M."/>
            <person name="de Vries R.P."/>
            <person name="Hilden K."/>
            <person name="Makela M.R."/>
            <person name="Grigoriev I."/>
            <person name="Riley R."/>
        </authorList>
    </citation>
    <scope>NUCLEOTIDE SEQUENCE [LARGE SCALE GENOMIC DNA]</scope>
    <source>
        <strain evidence="1 2">FBCC195</strain>
    </source>
</reference>
<dbReference type="AlphaFoldDB" id="A0A2R6PNL8"/>
<evidence type="ECO:0000313" key="1">
    <source>
        <dbReference type="EMBL" id="PSR94471.1"/>
    </source>
</evidence>
<keyword evidence="2" id="KW-1185">Reference proteome</keyword>
<evidence type="ECO:0000313" key="2">
    <source>
        <dbReference type="Proteomes" id="UP000186601"/>
    </source>
</evidence>
<proteinExistence type="predicted"/>